<organism evidence="8">
    <name type="scientific">Anisakis simplex</name>
    <name type="common">Herring worm</name>
    <dbReference type="NCBI Taxonomy" id="6269"/>
    <lineage>
        <taxon>Eukaryota</taxon>
        <taxon>Metazoa</taxon>
        <taxon>Ecdysozoa</taxon>
        <taxon>Nematoda</taxon>
        <taxon>Chromadorea</taxon>
        <taxon>Rhabditida</taxon>
        <taxon>Spirurina</taxon>
        <taxon>Ascaridomorpha</taxon>
        <taxon>Ascaridoidea</taxon>
        <taxon>Anisakidae</taxon>
        <taxon>Anisakis</taxon>
        <taxon>Anisakis simplex complex</taxon>
    </lineage>
</organism>
<feature type="transmembrane region" description="Helical" evidence="5">
    <location>
        <begin position="251"/>
        <end position="268"/>
    </location>
</feature>
<dbReference type="Pfam" id="PF01027">
    <property type="entry name" value="Bax1-I"/>
    <property type="match status" value="1"/>
</dbReference>
<comment type="subcellular location">
    <subcellularLocation>
        <location evidence="1">Membrane</location>
        <topology evidence="1">Multi-pass membrane protein</topology>
    </subcellularLocation>
</comment>
<evidence type="ECO:0000256" key="4">
    <source>
        <dbReference type="ARBA" id="ARBA00023136"/>
    </source>
</evidence>
<evidence type="ECO:0000256" key="1">
    <source>
        <dbReference type="ARBA" id="ARBA00004141"/>
    </source>
</evidence>
<dbReference type="PANTHER" id="PTHR23291:SF112">
    <property type="entry name" value="GROWTH HORMONE-INDUCIBLE TRANSMEMBRANE PROTEIN"/>
    <property type="match status" value="1"/>
</dbReference>
<protein>
    <submittedName>
        <fullName evidence="8">Growth hormone-inducible transmembrane protein (inferred by orthology to a human protein)</fullName>
    </submittedName>
</protein>
<accession>A0A0M3JWM7</accession>
<keyword evidence="2 5" id="KW-0812">Transmembrane</keyword>
<reference evidence="6 7" key="2">
    <citation type="submission" date="2018-11" db="EMBL/GenBank/DDBJ databases">
        <authorList>
            <consortium name="Pathogen Informatics"/>
        </authorList>
    </citation>
    <scope>NUCLEOTIDE SEQUENCE [LARGE SCALE GENOMIC DNA]</scope>
</reference>
<feature type="transmembrane region" description="Helical" evidence="5">
    <location>
        <begin position="162"/>
        <end position="184"/>
    </location>
</feature>
<dbReference type="OrthoDB" id="6285520at2759"/>
<feature type="transmembrane region" description="Helical" evidence="5">
    <location>
        <begin position="350"/>
        <end position="369"/>
    </location>
</feature>
<dbReference type="WBParaSite" id="ASIM_0001269801-mRNA-1">
    <property type="protein sequence ID" value="ASIM_0001269801-mRNA-1"/>
    <property type="gene ID" value="ASIM_0001269801"/>
</dbReference>
<feature type="transmembrane region" description="Helical" evidence="5">
    <location>
        <begin position="45"/>
        <end position="62"/>
    </location>
</feature>
<feature type="transmembrane region" description="Helical" evidence="5">
    <location>
        <begin position="82"/>
        <end position="105"/>
    </location>
</feature>
<feature type="transmembrane region" description="Helical" evidence="5">
    <location>
        <begin position="196"/>
        <end position="215"/>
    </location>
</feature>
<dbReference type="InterPro" id="IPR006214">
    <property type="entry name" value="Bax_inhibitor_1-related"/>
</dbReference>
<evidence type="ECO:0000313" key="6">
    <source>
        <dbReference type="EMBL" id="VDK46731.1"/>
    </source>
</evidence>
<feature type="transmembrane region" description="Helical" evidence="5">
    <location>
        <begin position="221"/>
        <end position="239"/>
    </location>
</feature>
<dbReference type="GO" id="GO:0005743">
    <property type="term" value="C:mitochondrial inner membrane"/>
    <property type="evidence" value="ECO:0007669"/>
    <property type="project" value="TreeGrafter"/>
</dbReference>
<evidence type="ECO:0000256" key="5">
    <source>
        <dbReference type="SAM" id="Phobius"/>
    </source>
</evidence>
<sequence>MLSRLSGLYTQSSHFRALILPTIRQFSKTSANAARGIGGRYAQQAMISFNMFISYCLGFAVREKVGPTLREKLLGPTTGKPFIYGTYAVAGASALGIGMLCYYGLGLSKEASIMSQSALWPQHVRDRLKSTYGYLAASLAVTAASGVAASRSYTIMRLMSSGSLVTTFATLAVIVGSGMITQAISYDNTVLKHAAWLTHAGLFGAMLAPLCFLGGPVLIRAAWYTAGIVAGLSFTAISAPSEKFLMMTGPLAMGLGVVFVANIGTFFLPPGSALGAGLASIVVYGGLILFSMFLLHDTQRVVKLAESYPVHNRPSSPASYSYGNYGYGVQDMDMQPYLKRYDPINAQMSIYLDVLNIFIRLAMIMGGMGGNRRRR</sequence>
<dbReference type="Proteomes" id="UP000267096">
    <property type="component" value="Unassembled WGS sequence"/>
</dbReference>
<evidence type="ECO:0000256" key="2">
    <source>
        <dbReference type="ARBA" id="ARBA00022692"/>
    </source>
</evidence>
<keyword evidence="3 5" id="KW-1133">Transmembrane helix</keyword>
<feature type="transmembrane region" description="Helical" evidence="5">
    <location>
        <begin position="274"/>
        <end position="295"/>
    </location>
</feature>
<evidence type="ECO:0000256" key="3">
    <source>
        <dbReference type="ARBA" id="ARBA00022989"/>
    </source>
</evidence>
<keyword evidence="4 5" id="KW-0472">Membrane</keyword>
<dbReference type="AlphaFoldDB" id="A0A0M3JWM7"/>
<name>A0A0M3JWM7_ANISI</name>
<dbReference type="PANTHER" id="PTHR23291">
    <property type="entry name" value="BAX INHIBITOR-RELATED"/>
    <property type="match status" value="1"/>
</dbReference>
<gene>
    <name evidence="6" type="ORF">ASIM_LOCUS12164</name>
</gene>
<keyword evidence="7" id="KW-1185">Reference proteome</keyword>
<dbReference type="EMBL" id="UYRR01031147">
    <property type="protein sequence ID" value="VDK46731.1"/>
    <property type="molecule type" value="Genomic_DNA"/>
</dbReference>
<evidence type="ECO:0000313" key="7">
    <source>
        <dbReference type="Proteomes" id="UP000267096"/>
    </source>
</evidence>
<reference evidence="8" key="1">
    <citation type="submission" date="2017-02" db="UniProtKB">
        <authorList>
            <consortium name="WormBaseParasite"/>
        </authorList>
    </citation>
    <scope>IDENTIFICATION</scope>
</reference>
<evidence type="ECO:0000313" key="8">
    <source>
        <dbReference type="WBParaSite" id="ASIM_0001269801-mRNA-1"/>
    </source>
</evidence>
<proteinExistence type="predicted"/>